<feature type="compositionally biased region" description="Basic and acidic residues" evidence="1">
    <location>
        <begin position="757"/>
        <end position="773"/>
    </location>
</feature>
<feature type="transmembrane region" description="Helical" evidence="2">
    <location>
        <begin position="290"/>
        <end position="309"/>
    </location>
</feature>
<feature type="transmembrane region" description="Helical" evidence="2">
    <location>
        <begin position="423"/>
        <end position="442"/>
    </location>
</feature>
<dbReference type="EMBL" id="RRYP01016553">
    <property type="protein sequence ID" value="TNV74909.1"/>
    <property type="molecule type" value="Genomic_DNA"/>
</dbReference>
<evidence type="ECO:0000313" key="5">
    <source>
        <dbReference type="Proteomes" id="UP000785679"/>
    </source>
</evidence>
<proteinExistence type="predicted"/>
<feature type="transmembrane region" description="Helical" evidence="2">
    <location>
        <begin position="217"/>
        <end position="238"/>
    </location>
</feature>
<reference evidence="4" key="1">
    <citation type="submission" date="2019-06" db="EMBL/GenBank/DDBJ databases">
        <authorList>
            <person name="Zheng W."/>
        </authorList>
    </citation>
    <scope>NUCLEOTIDE SEQUENCE</scope>
    <source>
        <strain evidence="4">QDHG01</strain>
    </source>
</reference>
<dbReference type="Pfam" id="PF24633">
    <property type="entry name" value="DUF7630"/>
    <property type="match status" value="1"/>
</dbReference>
<dbReference type="InterPro" id="IPR009030">
    <property type="entry name" value="Growth_fac_rcpt_cys_sf"/>
</dbReference>
<feature type="region of interest" description="Disordered" evidence="1">
    <location>
        <begin position="732"/>
        <end position="773"/>
    </location>
</feature>
<dbReference type="PANTHER" id="PTHR11319">
    <property type="entry name" value="G PROTEIN-COUPLED RECEPTOR-RELATED"/>
    <property type="match status" value="1"/>
</dbReference>
<dbReference type="CDD" id="cd00185">
    <property type="entry name" value="TNFRSF"/>
    <property type="match status" value="1"/>
</dbReference>
<dbReference type="PANTHER" id="PTHR11319:SF35">
    <property type="entry name" value="OUTER MEMBRANE PROTEIN PMPC-RELATED"/>
    <property type="match status" value="1"/>
</dbReference>
<evidence type="ECO:0000256" key="1">
    <source>
        <dbReference type="SAM" id="MobiDB-lite"/>
    </source>
</evidence>
<feature type="compositionally biased region" description="Polar residues" evidence="1">
    <location>
        <begin position="732"/>
        <end position="752"/>
    </location>
</feature>
<feature type="transmembrane region" description="Helical" evidence="2">
    <location>
        <begin position="150"/>
        <end position="168"/>
    </location>
</feature>
<keyword evidence="2" id="KW-0812">Transmembrane</keyword>
<dbReference type="OrthoDB" id="293546at2759"/>
<sequence length="877" mass="100374">MLSNGKCRQCSPGTYLLKAPTQTTSCLTCQISKSTCEGGSEVYPLSGYWRSSTKSDNIMECLNPDACLGGQYPLLNLTGQCAQGYQGILCASCSTGYTLNHQSRECKKCPAIVVNSLILAAFALLALVIIVVLVWSNFKSSSEEKNYLPVYFRILVNHLQVATLVASFDFNWPDEFKTFFKGFKPVAEAQSEIFSVDCLLYYYSHDSDIKPYYVKSIVLFALPPAMIILSVLAWLIIYQKDKVLKKKMINPQDQLDDEGTNRGSSKLDDTDKELVDFDFSANKSEMIGDLAGKIILTIIVILFLLHPTITREMFNLFNCKLIEGIERPYIDLEAICFQGQHSIASNWFGITSLIIYGAGIPFIGFIVIYRNRLILERSFVKQRYGFLYNGYKPGYASYWEIFIIYRKVVIIFIQVYFVQNGKLVQSLMTLLFLGFMMALVKYLQPYNKYCLNQLEFLSLLTSMASVYFCIYFISNKIDPSQIKYGQDSANMIMFLLILFLQLGFFVYWAYQFVQEFKLTVLVRYPRIYSFLCACTKGQSVSLEIEEYKAKIVAPFVEKLQRLEEQIKENRSLYEKGLIPFYDRDLREIANINMQFLAKIQALQKFHSKGALCAEVEDVILDNRALQMRAEKVQHQLSSRYSKLNVFSGNQAMLFEEYKEGSLYGDELTSIIKNQSIKSNSPKSSNKKFFSPNTGALFKIQPIKPAHDYNAEVTNIQADETLHDLRKSSAVYTKKNSLQSQTPLQKKYSSLSGQGVEHSIHEPEFKQETEKESDVVVLQAPQRKKGRKSLESSRKIKQKINSLKIQPNFFVIDELDEDNKITKSKRIVPKRELIRNIVEGKDQEIITRLEEPIIKAQKLEISLMEKSQHVSGIEDSEQ</sequence>
<keyword evidence="2" id="KW-1133">Transmembrane helix</keyword>
<keyword evidence="5" id="KW-1185">Reference proteome</keyword>
<evidence type="ECO:0000259" key="3">
    <source>
        <dbReference type="Pfam" id="PF24633"/>
    </source>
</evidence>
<feature type="transmembrane region" description="Helical" evidence="2">
    <location>
        <begin position="398"/>
        <end position="417"/>
    </location>
</feature>
<feature type="transmembrane region" description="Helical" evidence="2">
    <location>
        <begin position="112"/>
        <end position="138"/>
    </location>
</feature>
<protein>
    <recommendedName>
        <fullName evidence="3">DUF7630 domain-containing protein</fullName>
    </recommendedName>
</protein>
<feature type="transmembrane region" description="Helical" evidence="2">
    <location>
        <begin position="347"/>
        <end position="369"/>
    </location>
</feature>
<feature type="transmembrane region" description="Helical" evidence="2">
    <location>
        <begin position="493"/>
        <end position="513"/>
    </location>
</feature>
<evidence type="ECO:0000256" key="2">
    <source>
        <dbReference type="SAM" id="Phobius"/>
    </source>
</evidence>
<dbReference type="AlphaFoldDB" id="A0A8J8NHQ1"/>
<feature type="transmembrane region" description="Helical" evidence="2">
    <location>
        <begin position="454"/>
        <end position="473"/>
    </location>
</feature>
<dbReference type="SUPFAM" id="SSF57184">
    <property type="entry name" value="Growth factor receptor domain"/>
    <property type="match status" value="1"/>
</dbReference>
<organism evidence="4 5">
    <name type="scientific">Halteria grandinella</name>
    <dbReference type="NCBI Taxonomy" id="5974"/>
    <lineage>
        <taxon>Eukaryota</taxon>
        <taxon>Sar</taxon>
        <taxon>Alveolata</taxon>
        <taxon>Ciliophora</taxon>
        <taxon>Intramacronucleata</taxon>
        <taxon>Spirotrichea</taxon>
        <taxon>Stichotrichia</taxon>
        <taxon>Sporadotrichida</taxon>
        <taxon>Halteriidae</taxon>
        <taxon>Halteria</taxon>
    </lineage>
</organism>
<comment type="caution">
    <text evidence="4">The sequence shown here is derived from an EMBL/GenBank/DDBJ whole genome shotgun (WGS) entry which is preliminary data.</text>
</comment>
<dbReference type="Proteomes" id="UP000785679">
    <property type="component" value="Unassembled WGS sequence"/>
</dbReference>
<gene>
    <name evidence="4" type="ORF">FGO68_gene4786</name>
</gene>
<dbReference type="InterPro" id="IPR056047">
    <property type="entry name" value="CRMPA-like_DUF7630"/>
</dbReference>
<accession>A0A8J8NHQ1</accession>
<name>A0A8J8NHQ1_HALGN</name>
<feature type="domain" description="DUF7630" evidence="3">
    <location>
        <begin position="59"/>
        <end position="109"/>
    </location>
</feature>
<keyword evidence="2" id="KW-0472">Membrane</keyword>
<evidence type="ECO:0000313" key="4">
    <source>
        <dbReference type="EMBL" id="TNV74909.1"/>
    </source>
</evidence>